<evidence type="ECO:0000256" key="6">
    <source>
        <dbReference type="RuleBase" id="RU000492"/>
    </source>
</evidence>
<dbReference type="PANTHER" id="PTHR47958">
    <property type="entry name" value="ATP-DEPENDENT RNA HELICASE DBP3"/>
    <property type="match status" value="1"/>
</dbReference>
<evidence type="ECO:0000256" key="7">
    <source>
        <dbReference type="SAM" id="MobiDB-lite"/>
    </source>
</evidence>
<evidence type="ECO:0000256" key="5">
    <source>
        <dbReference type="ARBA" id="ARBA00022840"/>
    </source>
</evidence>
<dbReference type="PROSITE" id="PS51192">
    <property type="entry name" value="HELICASE_ATP_BIND_1"/>
    <property type="match status" value="1"/>
</dbReference>
<keyword evidence="3 6" id="KW-0378">Hydrolase</keyword>
<organism evidence="9 10">
    <name type="scientific">Ditylenchus dipsaci</name>
    <dbReference type="NCBI Taxonomy" id="166011"/>
    <lineage>
        <taxon>Eukaryota</taxon>
        <taxon>Metazoa</taxon>
        <taxon>Ecdysozoa</taxon>
        <taxon>Nematoda</taxon>
        <taxon>Chromadorea</taxon>
        <taxon>Rhabditida</taxon>
        <taxon>Tylenchina</taxon>
        <taxon>Tylenchomorpha</taxon>
        <taxon>Sphaerularioidea</taxon>
        <taxon>Anguinidae</taxon>
        <taxon>Anguininae</taxon>
        <taxon>Ditylenchus</taxon>
    </lineage>
</organism>
<sequence length="493" mass="56262">MKAKLHAASSDGSLEERFLSSSGARHSSSNVQQEKSYHNPNSPTSACDNGAGYKEDRRRKGHFPKPKFDDQFQEQSNQIRIYGGDGVPLRIKVFDQCNFTSEVKNNILLRKYIRPLPIQSCIIPDVVGHAKTGAGKTAAFMLPIVNEIQLYKEEKAMGNNPGYPFAVLIAPTKELAEQLHEDIRSFAQGTIRGMKKDGCDIFVGTCGRVRHFIKDQIVRLDEIRYFILDEADKLLRDGSFDEIMHIKNHQFMNPNHRTLLFSATFEEDIQIKFEELLRADYFLSIIEVSRYEKYDVLINLLKKVAKLVEGINPWVHYEVEKTIIFAGQKRRTDRIAIALALQGFKVTSTNGDRTLQQRNEAKNGFIRGEYDILVATDVFEDLNYIHRIGRAGRAGNVGRATTFFDADADAPHASFYVQVLKDADQMVPDFLREIVENQKLADEEVIQNHSQEGKSNNQPLIFGVKKSIRHVVNFRLMNMFVKFCLNNIVWLVK</sequence>
<reference evidence="10" key="1">
    <citation type="submission" date="2022-11" db="UniProtKB">
        <authorList>
            <consortium name="WormBaseParasite"/>
        </authorList>
    </citation>
    <scope>IDENTIFICATION</scope>
</reference>
<keyword evidence="4 6" id="KW-0347">Helicase</keyword>
<evidence type="ECO:0000256" key="4">
    <source>
        <dbReference type="ARBA" id="ARBA00022806"/>
    </source>
</evidence>
<evidence type="ECO:0000313" key="9">
    <source>
        <dbReference type="Proteomes" id="UP000887574"/>
    </source>
</evidence>
<comment type="similarity">
    <text evidence="6">Belongs to the DEAD box helicase family.</text>
</comment>
<evidence type="ECO:0000313" key="10">
    <source>
        <dbReference type="WBParaSite" id="jg18203"/>
    </source>
</evidence>
<evidence type="ECO:0000256" key="3">
    <source>
        <dbReference type="ARBA" id="ARBA00022801"/>
    </source>
</evidence>
<dbReference type="InterPro" id="IPR027417">
    <property type="entry name" value="P-loop_NTPase"/>
</dbReference>
<feature type="domain" description="Helicase ATP-binding" evidence="8">
    <location>
        <begin position="117"/>
        <end position="283"/>
    </location>
</feature>
<dbReference type="SMART" id="SM00490">
    <property type="entry name" value="HELICc"/>
    <property type="match status" value="1"/>
</dbReference>
<dbReference type="InterPro" id="IPR000629">
    <property type="entry name" value="RNA-helicase_DEAD-box_CS"/>
</dbReference>
<dbReference type="PROSITE" id="PS00039">
    <property type="entry name" value="DEAD_ATP_HELICASE"/>
    <property type="match status" value="1"/>
</dbReference>
<evidence type="ECO:0000256" key="2">
    <source>
        <dbReference type="ARBA" id="ARBA00022741"/>
    </source>
</evidence>
<dbReference type="InterPro" id="IPR001650">
    <property type="entry name" value="Helicase_C-like"/>
</dbReference>
<dbReference type="GO" id="GO:0003724">
    <property type="term" value="F:RNA helicase activity"/>
    <property type="evidence" value="ECO:0007669"/>
    <property type="project" value="UniProtKB-EC"/>
</dbReference>
<evidence type="ECO:0000259" key="8">
    <source>
        <dbReference type="PROSITE" id="PS51192"/>
    </source>
</evidence>
<keyword evidence="2 6" id="KW-0547">Nucleotide-binding</keyword>
<dbReference type="EC" id="3.6.4.13" evidence="1"/>
<dbReference type="WBParaSite" id="jg18203">
    <property type="protein sequence ID" value="jg18203"/>
    <property type="gene ID" value="jg18203"/>
</dbReference>
<protein>
    <recommendedName>
        <fullName evidence="1">RNA helicase</fullName>
        <ecNumber evidence="1">3.6.4.13</ecNumber>
    </recommendedName>
</protein>
<dbReference type="Pfam" id="PF00270">
    <property type="entry name" value="DEAD"/>
    <property type="match status" value="1"/>
</dbReference>
<dbReference type="GO" id="GO:0005524">
    <property type="term" value="F:ATP binding"/>
    <property type="evidence" value="ECO:0007669"/>
    <property type="project" value="UniProtKB-KW"/>
</dbReference>
<dbReference type="InterPro" id="IPR014001">
    <property type="entry name" value="Helicase_ATP-bd"/>
</dbReference>
<name>A0A915DDX4_9BILA</name>
<dbReference type="AlphaFoldDB" id="A0A915DDX4"/>
<accession>A0A915DDX4</accession>
<dbReference type="Proteomes" id="UP000887574">
    <property type="component" value="Unplaced"/>
</dbReference>
<dbReference type="GO" id="GO:0016787">
    <property type="term" value="F:hydrolase activity"/>
    <property type="evidence" value="ECO:0007669"/>
    <property type="project" value="UniProtKB-KW"/>
</dbReference>
<dbReference type="SUPFAM" id="SSF52540">
    <property type="entry name" value="P-loop containing nucleoside triphosphate hydrolases"/>
    <property type="match status" value="1"/>
</dbReference>
<feature type="compositionally biased region" description="Polar residues" evidence="7">
    <location>
        <begin position="19"/>
        <end position="47"/>
    </location>
</feature>
<dbReference type="SMART" id="SM00487">
    <property type="entry name" value="DEXDc"/>
    <property type="match status" value="1"/>
</dbReference>
<keyword evidence="5 6" id="KW-0067">ATP-binding</keyword>
<keyword evidence="9" id="KW-1185">Reference proteome</keyword>
<evidence type="ECO:0000256" key="1">
    <source>
        <dbReference type="ARBA" id="ARBA00012552"/>
    </source>
</evidence>
<dbReference type="GO" id="GO:0043186">
    <property type="term" value="C:P granule"/>
    <property type="evidence" value="ECO:0007669"/>
    <property type="project" value="UniProtKB-ARBA"/>
</dbReference>
<proteinExistence type="inferred from homology"/>
<dbReference type="GO" id="GO:0003676">
    <property type="term" value="F:nucleic acid binding"/>
    <property type="evidence" value="ECO:0007669"/>
    <property type="project" value="InterPro"/>
</dbReference>
<dbReference type="InterPro" id="IPR011545">
    <property type="entry name" value="DEAD/DEAH_box_helicase_dom"/>
</dbReference>
<dbReference type="Pfam" id="PF00271">
    <property type="entry name" value="Helicase_C"/>
    <property type="match status" value="1"/>
</dbReference>
<dbReference type="Gene3D" id="3.40.50.300">
    <property type="entry name" value="P-loop containing nucleotide triphosphate hydrolases"/>
    <property type="match status" value="3"/>
</dbReference>
<dbReference type="CDD" id="cd18787">
    <property type="entry name" value="SF2_C_DEAD"/>
    <property type="match status" value="1"/>
</dbReference>
<feature type="region of interest" description="Disordered" evidence="7">
    <location>
        <begin position="1"/>
        <end position="74"/>
    </location>
</feature>